<sequence length="371" mass="39962">MTEAPRAVRLTRLALTNFRNYTAARFEASAAHVVFTGPNGAGKTNILEAISLLSPGRGLRRATYAEMARQETIEGFAVHARILREGDDEPTGVGIGLAHGASSRQVRIGGEDARPDDLSRLVRVLWLTPAMDGLFTGGTADRRRFLDRLSLALFSHHGRHANAYERAMRQRNRMFEDGARDPAWFDAVEKEMADHGAALAMARLELVLKLNAAQAVRAAEGGDFPQALLSIVGDEGDAEAAAFARRLRENRERDRAAGRALSGPHRADLKVMHVEKAMPAGLASTGEQKALLIGIVLGHAALVGRVTGEAPLLLLDEVAAHLDPGRRAALYDTLDALGTQTFMTGTDDSLFTALGDRADRFHVAEGTIVPA</sequence>
<dbReference type="GO" id="GO:0006260">
    <property type="term" value="P:DNA replication"/>
    <property type="evidence" value="ECO:0007669"/>
    <property type="project" value="UniProtKB-UniRule"/>
</dbReference>
<dbReference type="GO" id="GO:0005524">
    <property type="term" value="F:ATP binding"/>
    <property type="evidence" value="ECO:0007669"/>
    <property type="project" value="UniProtKB-UniRule"/>
</dbReference>
<keyword evidence="6 9" id="KW-0547">Nucleotide-binding</keyword>
<evidence type="ECO:0000256" key="9">
    <source>
        <dbReference type="HAMAP-Rule" id="MF_00365"/>
    </source>
</evidence>
<dbReference type="GO" id="GO:0003697">
    <property type="term" value="F:single-stranded DNA binding"/>
    <property type="evidence" value="ECO:0007669"/>
    <property type="project" value="UniProtKB-UniRule"/>
</dbReference>
<dbReference type="PROSITE" id="PS00618">
    <property type="entry name" value="RECF_2"/>
    <property type="match status" value="1"/>
</dbReference>
<evidence type="ECO:0000256" key="5">
    <source>
        <dbReference type="ARBA" id="ARBA00022705"/>
    </source>
</evidence>
<evidence type="ECO:0000256" key="1">
    <source>
        <dbReference type="ARBA" id="ARBA00004496"/>
    </source>
</evidence>
<comment type="caution">
    <text evidence="12">The sequence shown here is derived from an EMBL/GenBank/DDBJ whole genome shotgun (WGS) entry which is preliminary data.</text>
</comment>
<dbReference type="InterPro" id="IPR018078">
    <property type="entry name" value="DNA-binding_RecF_CS"/>
</dbReference>
<evidence type="ECO:0000256" key="2">
    <source>
        <dbReference type="ARBA" id="ARBA00008016"/>
    </source>
</evidence>
<gene>
    <name evidence="9 12" type="primary">recF</name>
    <name evidence="12" type="ORF">JCR33_10365</name>
</gene>
<evidence type="ECO:0000256" key="4">
    <source>
        <dbReference type="ARBA" id="ARBA00022490"/>
    </source>
</evidence>
<comment type="similarity">
    <text evidence="2 9 10">Belongs to the RecF family.</text>
</comment>
<keyword evidence="9 10" id="KW-0742">SOS response</keyword>
<dbReference type="InterPro" id="IPR042174">
    <property type="entry name" value="RecF_2"/>
</dbReference>
<keyword evidence="8 9" id="KW-0238">DNA-binding</keyword>
<dbReference type="Gene3D" id="1.20.1050.90">
    <property type="entry name" value="RecF/RecN/SMC, N-terminal domain"/>
    <property type="match status" value="1"/>
</dbReference>
<dbReference type="HAMAP" id="MF_00365">
    <property type="entry name" value="RecF"/>
    <property type="match status" value="1"/>
</dbReference>
<keyword evidence="4 9" id="KW-0963">Cytoplasm</keyword>
<keyword evidence="13" id="KW-1185">Reference proteome</keyword>
<dbReference type="GO" id="GO:0005737">
    <property type="term" value="C:cytoplasm"/>
    <property type="evidence" value="ECO:0007669"/>
    <property type="project" value="UniProtKB-SubCell"/>
</dbReference>
<keyword evidence="5 9" id="KW-0235">DNA replication</keyword>
<dbReference type="Proteomes" id="UP000609531">
    <property type="component" value="Unassembled WGS sequence"/>
</dbReference>
<protein>
    <recommendedName>
        <fullName evidence="3 9">DNA replication and repair protein RecF</fullName>
    </recommendedName>
</protein>
<dbReference type="PANTHER" id="PTHR32182:SF0">
    <property type="entry name" value="DNA REPLICATION AND REPAIR PROTEIN RECF"/>
    <property type="match status" value="1"/>
</dbReference>
<organism evidence="12 13">
    <name type="scientific">Acuticoccus mangrovi</name>
    <dbReference type="NCBI Taxonomy" id="2796142"/>
    <lineage>
        <taxon>Bacteria</taxon>
        <taxon>Pseudomonadati</taxon>
        <taxon>Pseudomonadota</taxon>
        <taxon>Alphaproteobacteria</taxon>
        <taxon>Hyphomicrobiales</taxon>
        <taxon>Amorphaceae</taxon>
        <taxon>Acuticoccus</taxon>
    </lineage>
</organism>
<evidence type="ECO:0000256" key="6">
    <source>
        <dbReference type="ARBA" id="ARBA00022741"/>
    </source>
</evidence>
<dbReference type="InterPro" id="IPR027417">
    <property type="entry name" value="P-loop_NTPase"/>
</dbReference>
<evidence type="ECO:0000256" key="3">
    <source>
        <dbReference type="ARBA" id="ARBA00020170"/>
    </source>
</evidence>
<keyword evidence="9 10" id="KW-0227">DNA damage</keyword>
<dbReference type="InterPro" id="IPR003395">
    <property type="entry name" value="RecF/RecN/SMC_N"/>
</dbReference>
<dbReference type="NCBIfam" id="TIGR00611">
    <property type="entry name" value="recf"/>
    <property type="match status" value="1"/>
</dbReference>
<dbReference type="Gene3D" id="3.40.50.300">
    <property type="entry name" value="P-loop containing nucleotide triphosphate hydrolases"/>
    <property type="match status" value="1"/>
</dbReference>
<keyword evidence="7 9" id="KW-0067">ATP-binding</keyword>
<proteinExistence type="inferred from homology"/>
<dbReference type="InterPro" id="IPR001238">
    <property type="entry name" value="DNA-binding_RecF"/>
</dbReference>
<evidence type="ECO:0000256" key="10">
    <source>
        <dbReference type="RuleBase" id="RU000578"/>
    </source>
</evidence>
<dbReference type="Pfam" id="PF02463">
    <property type="entry name" value="SMC_N"/>
    <property type="match status" value="1"/>
</dbReference>
<comment type="function">
    <text evidence="9 10">The RecF protein is involved in DNA metabolism; it is required for DNA replication and normal SOS inducibility. RecF binds preferentially to single-stranded, linear DNA. It also seems to bind ATP.</text>
</comment>
<dbReference type="AlphaFoldDB" id="A0A934IPT4"/>
<keyword evidence="9 10" id="KW-0234">DNA repair</keyword>
<dbReference type="GO" id="GO:0009432">
    <property type="term" value="P:SOS response"/>
    <property type="evidence" value="ECO:0007669"/>
    <property type="project" value="UniProtKB-UniRule"/>
</dbReference>
<comment type="subcellular location">
    <subcellularLocation>
        <location evidence="1 9 10">Cytoplasm</location>
    </subcellularLocation>
</comment>
<feature type="binding site" evidence="9">
    <location>
        <begin position="37"/>
        <end position="44"/>
    </location>
    <ligand>
        <name>ATP</name>
        <dbReference type="ChEBI" id="CHEBI:30616"/>
    </ligand>
</feature>
<dbReference type="GO" id="GO:0006302">
    <property type="term" value="P:double-strand break repair"/>
    <property type="evidence" value="ECO:0007669"/>
    <property type="project" value="TreeGrafter"/>
</dbReference>
<dbReference type="PANTHER" id="PTHR32182">
    <property type="entry name" value="DNA REPLICATION AND REPAIR PROTEIN RECF"/>
    <property type="match status" value="1"/>
</dbReference>
<evidence type="ECO:0000259" key="11">
    <source>
        <dbReference type="Pfam" id="PF02463"/>
    </source>
</evidence>
<dbReference type="GO" id="GO:0000731">
    <property type="term" value="P:DNA synthesis involved in DNA repair"/>
    <property type="evidence" value="ECO:0007669"/>
    <property type="project" value="TreeGrafter"/>
</dbReference>
<feature type="domain" description="RecF/RecN/SMC N-terminal" evidence="11">
    <location>
        <begin position="10"/>
        <end position="353"/>
    </location>
</feature>
<evidence type="ECO:0000256" key="7">
    <source>
        <dbReference type="ARBA" id="ARBA00022840"/>
    </source>
</evidence>
<dbReference type="EMBL" id="JAEKJA010000007">
    <property type="protein sequence ID" value="MBJ3776092.1"/>
    <property type="molecule type" value="Genomic_DNA"/>
</dbReference>
<evidence type="ECO:0000256" key="8">
    <source>
        <dbReference type="ARBA" id="ARBA00023125"/>
    </source>
</evidence>
<reference evidence="12" key="1">
    <citation type="submission" date="2020-12" db="EMBL/GenBank/DDBJ databases">
        <title>Bacterial taxonomy.</title>
        <authorList>
            <person name="Pan X."/>
        </authorList>
    </citation>
    <scope>NUCLEOTIDE SEQUENCE</scope>
    <source>
        <strain evidence="12">B2012</strain>
    </source>
</reference>
<accession>A0A934IPT4</accession>
<evidence type="ECO:0000313" key="12">
    <source>
        <dbReference type="EMBL" id="MBJ3776092.1"/>
    </source>
</evidence>
<evidence type="ECO:0000313" key="13">
    <source>
        <dbReference type="Proteomes" id="UP000609531"/>
    </source>
</evidence>
<name>A0A934IPT4_9HYPH</name>
<dbReference type="SUPFAM" id="SSF52540">
    <property type="entry name" value="P-loop containing nucleoside triphosphate hydrolases"/>
    <property type="match status" value="1"/>
</dbReference>